<gene>
    <name evidence="2" type="ORF">NXY30_27425</name>
</gene>
<protein>
    <submittedName>
        <fullName evidence="2">Glycosyltransferase family 4 protein</fullName>
    </submittedName>
</protein>
<keyword evidence="3" id="KW-1185">Reference proteome</keyword>
<evidence type="ECO:0000313" key="2">
    <source>
        <dbReference type="EMBL" id="UVQ74619.1"/>
    </source>
</evidence>
<dbReference type="GeneID" id="69591969"/>
<dbReference type="Proteomes" id="UP001060104">
    <property type="component" value="Chromosome"/>
</dbReference>
<dbReference type="Gene3D" id="3.40.50.2000">
    <property type="entry name" value="Glycogen Phosphorylase B"/>
    <property type="match status" value="2"/>
</dbReference>
<dbReference type="PANTHER" id="PTHR12526:SF630">
    <property type="entry name" value="GLYCOSYLTRANSFERASE"/>
    <property type="match status" value="1"/>
</dbReference>
<proteinExistence type="predicted"/>
<dbReference type="Pfam" id="PF00534">
    <property type="entry name" value="Glycos_transf_1"/>
    <property type="match status" value="1"/>
</dbReference>
<dbReference type="CDD" id="cd03801">
    <property type="entry name" value="GT4_PimA-like"/>
    <property type="match status" value="1"/>
</dbReference>
<sequence length="421" mass="48642">MKVLWIVNKPIGALHEKLFGKKSTGGLWMEAMLERSREDQSISIVIVNISFVREVQKYVFKNETYYTIPGVPNEKYDYKSQKAHRYWREIIKAEKPDLIELWGTEMPFSIPALEEAGNIPSVVYVQGILDSIGRYYQAGLTADELRKSYTFRDVITGDTIKKVQKRYLKRAVIEKQLVSMAKNIIVENQWAESYYMRMCHDVRVFRCPLSISEIFSSIEWSFEKMQPYTIMCSAANYPIKGLHMLLKALTIVKAYYPDVKLFIPGTPLRPVNSVKSWIKQSGYDKLIRLMISELGCAEVVSYTGRLTAEDMAKKMSEVNAFVMCSAIENHSSTLKEAMSVGVPCVASYVGGVPEYARNKENCLLYRFEDYEHLAMNLISLFRSQELCQKLSVQSRFDMKNSREQNDFYQISKDIYRAILNR</sequence>
<accession>A0ABY5TE53</accession>
<evidence type="ECO:0000313" key="3">
    <source>
        <dbReference type="Proteomes" id="UP001060104"/>
    </source>
</evidence>
<dbReference type="InterPro" id="IPR001296">
    <property type="entry name" value="Glyco_trans_1"/>
</dbReference>
<dbReference type="PANTHER" id="PTHR12526">
    <property type="entry name" value="GLYCOSYLTRANSFERASE"/>
    <property type="match status" value="1"/>
</dbReference>
<feature type="domain" description="Glycosyl transferase family 1" evidence="1">
    <location>
        <begin position="225"/>
        <end position="392"/>
    </location>
</feature>
<dbReference type="RefSeq" id="WP_109115618.1">
    <property type="nucleotide sequence ID" value="NZ_CP081916.1"/>
</dbReference>
<dbReference type="SUPFAM" id="SSF53756">
    <property type="entry name" value="UDP-Glycosyltransferase/glycogen phosphorylase"/>
    <property type="match status" value="1"/>
</dbReference>
<name>A0ABY5TE53_9BACE</name>
<dbReference type="EMBL" id="CP103141">
    <property type="protein sequence ID" value="UVQ74619.1"/>
    <property type="molecule type" value="Genomic_DNA"/>
</dbReference>
<organism evidence="2 3">
    <name type="scientific">Bacteroides faecis</name>
    <dbReference type="NCBI Taxonomy" id="674529"/>
    <lineage>
        <taxon>Bacteria</taxon>
        <taxon>Pseudomonadati</taxon>
        <taxon>Bacteroidota</taxon>
        <taxon>Bacteroidia</taxon>
        <taxon>Bacteroidales</taxon>
        <taxon>Bacteroidaceae</taxon>
        <taxon>Bacteroides</taxon>
    </lineage>
</organism>
<reference evidence="2" key="1">
    <citation type="submission" date="2022-08" db="EMBL/GenBank/DDBJ databases">
        <title>Genome Sequencing of Bacteroides fragilis Group Isolates with Nanopore Technology.</title>
        <authorList>
            <person name="Tisza M.J."/>
            <person name="Smith D."/>
            <person name="Dekker J.P."/>
        </authorList>
    </citation>
    <scope>NUCLEOTIDE SEQUENCE</scope>
    <source>
        <strain evidence="2">BFG-527</strain>
    </source>
</reference>
<evidence type="ECO:0000259" key="1">
    <source>
        <dbReference type="Pfam" id="PF00534"/>
    </source>
</evidence>